<name>A0A8H6K380_9PEZI</name>
<feature type="compositionally biased region" description="Polar residues" evidence="1">
    <location>
        <begin position="96"/>
        <end position="110"/>
    </location>
</feature>
<keyword evidence="3" id="KW-1185">Reference proteome</keyword>
<sequence>MNLAQLVDTIIMHDRFHDIRTNVTNVYFAWVGWWHTGYQYPADSEECWQLREADSCHGIPAMIIAQPRVPAPQPASRVTRVTQWVFRLRGAKGPPSGTSATSSRRACPSQANGQLRRVVVNVMPAVQLRNGLDDLETMVQEKENGKVTKRQGIVFKW</sequence>
<evidence type="ECO:0000313" key="3">
    <source>
        <dbReference type="Proteomes" id="UP000654918"/>
    </source>
</evidence>
<gene>
    <name evidence="2" type="ORF">CPLU01_11284</name>
</gene>
<proteinExistence type="predicted"/>
<accession>A0A8H6K380</accession>
<dbReference type="Proteomes" id="UP000654918">
    <property type="component" value="Unassembled WGS sequence"/>
</dbReference>
<organism evidence="2 3">
    <name type="scientific">Colletotrichum plurivorum</name>
    <dbReference type="NCBI Taxonomy" id="2175906"/>
    <lineage>
        <taxon>Eukaryota</taxon>
        <taxon>Fungi</taxon>
        <taxon>Dikarya</taxon>
        <taxon>Ascomycota</taxon>
        <taxon>Pezizomycotina</taxon>
        <taxon>Sordariomycetes</taxon>
        <taxon>Hypocreomycetidae</taxon>
        <taxon>Glomerellales</taxon>
        <taxon>Glomerellaceae</taxon>
        <taxon>Colletotrichum</taxon>
        <taxon>Colletotrichum orchidearum species complex</taxon>
    </lineage>
</organism>
<comment type="caution">
    <text evidence="2">The sequence shown here is derived from an EMBL/GenBank/DDBJ whole genome shotgun (WGS) entry which is preliminary data.</text>
</comment>
<protein>
    <submittedName>
        <fullName evidence="2">Putative alcohol dehydrogenase</fullName>
    </submittedName>
</protein>
<reference evidence="2" key="1">
    <citation type="journal article" date="2020" name="Phytopathology">
        <title>Genome Sequence Resources of Colletotrichum truncatum, C. plurivorum, C. musicola, and C. sojae: Four Species Pathogenic to Soybean (Glycine max).</title>
        <authorList>
            <person name="Rogerio F."/>
            <person name="Boufleur T.R."/>
            <person name="Ciampi-Guillardi M."/>
            <person name="Sukno S.A."/>
            <person name="Thon M.R."/>
            <person name="Massola Junior N.S."/>
            <person name="Baroncelli R."/>
        </authorList>
    </citation>
    <scope>NUCLEOTIDE SEQUENCE</scope>
    <source>
        <strain evidence="2">LFN00145</strain>
    </source>
</reference>
<dbReference type="EMBL" id="WIGO01000208">
    <property type="protein sequence ID" value="KAF6823650.1"/>
    <property type="molecule type" value="Genomic_DNA"/>
</dbReference>
<evidence type="ECO:0000256" key="1">
    <source>
        <dbReference type="SAM" id="MobiDB-lite"/>
    </source>
</evidence>
<feature type="region of interest" description="Disordered" evidence="1">
    <location>
        <begin position="90"/>
        <end position="110"/>
    </location>
</feature>
<evidence type="ECO:0000313" key="2">
    <source>
        <dbReference type="EMBL" id="KAF6823650.1"/>
    </source>
</evidence>
<dbReference type="AlphaFoldDB" id="A0A8H6K380"/>